<dbReference type="OMA" id="PDICKNF"/>
<reference evidence="9" key="1">
    <citation type="submission" date="2003-08" db="EMBL/GenBank/DDBJ databases">
        <authorList>
            <person name="Birren B."/>
            <person name="Nusbaum C."/>
            <person name="Abebe A."/>
            <person name="Abouelleil A."/>
            <person name="Adekoya E."/>
            <person name="Ait-zahra M."/>
            <person name="Allen N."/>
            <person name="Allen T."/>
            <person name="An P."/>
            <person name="Anderson M."/>
            <person name="Anderson S."/>
            <person name="Arachchi H."/>
            <person name="Armbruster J."/>
            <person name="Bachantsang P."/>
            <person name="Baldwin J."/>
            <person name="Barry A."/>
            <person name="Bayul T."/>
            <person name="Blitshsteyn B."/>
            <person name="Bloom T."/>
            <person name="Blye J."/>
            <person name="Boguslavskiy L."/>
            <person name="Borowsky M."/>
            <person name="Boukhgalter B."/>
            <person name="Brunache A."/>
            <person name="Butler J."/>
            <person name="Calixte N."/>
            <person name="Calvo S."/>
            <person name="Camarata J."/>
            <person name="Campo K."/>
            <person name="Chang J."/>
            <person name="Cheshatsang Y."/>
            <person name="Citroen M."/>
            <person name="Collymore A."/>
            <person name="Considine T."/>
            <person name="Cook A."/>
            <person name="Cooke P."/>
            <person name="Corum B."/>
            <person name="Cuomo C."/>
            <person name="David R."/>
            <person name="Dawoe T."/>
            <person name="Degray S."/>
            <person name="Dodge S."/>
            <person name="Dooley K."/>
            <person name="Dorje P."/>
            <person name="Dorjee K."/>
            <person name="Dorris L."/>
            <person name="Duffey N."/>
            <person name="Dupes A."/>
            <person name="Elkins T."/>
            <person name="Engels R."/>
            <person name="Erickson J."/>
            <person name="Farina A."/>
            <person name="Faro S."/>
            <person name="Ferreira P."/>
            <person name="Fischer H."/>
            <person name="Fitzgerald M."/>
            <person name="Foley K."/>
            <person name="Gage D."/>
            <person name="Galagan J."/>
            <person name="Gearin G."/>
            <person name="Gnerre S."/>
            <person name="Gnirke A."/>
            <person name="Goyette A."/>
            <person name="Graham J."/>
            <person name="Grandbois E."/>
            <person name="Gyaltsen K."/>
            <person name="Hafez N."/>
            <person name="Hagopian D."/>
            <person name="Hagos B."/>
            <person name="Hall J."/>
            <person name="Hatcher B."/>
            <person name="Heller A."/>
            <person name="Higgins H."/>
            <person name="Honan T."/>
            <person name="Horn A."/>
            <person name="Houde N."/>
            <person name="Hughes L."/>
            <person name="Hulme W."/>
            <person name="Husby E."/>
            <person name="Iliev I."/>
            <person name="Jaffe D."/>
            <person name="Jones C."/>
            <person name="Kamal M."/>
            <person name="Kamat A."/>
            <person name="Kamvysselis M."/>
            <person name="Karlsson E."/>
            <person name="Kells C."/>
            <person name="Kieu A."/>
            <person name="Kisner P."/>
            <person name="Kodira C."/>
            <person name="Kulbokas E."/>
            <person name="Labutti K."/>
            <person name="Lama D."/>
            <person name="Landers T."/>
            <person name="Leger J."/>
            <person name="Levine S."/>
            <person name="Lewis D."/>
            <person name="Lewis T."/>
            <person name="Lindblad-toh K."/>
            <person name="Liu X."/>
            <person name="Lokyitsang T."/>
            <person name="Lokyitsang Y."/>
            <person name="Lucien O."/>
            <person name="Lui A."/>
            <person name="Ma L.J."/>
            <person name="Mabbitt R."/>
            <person name="Macdonald J."/>
            <person name="Maclean C."/>
            <person name="Major J."/>
            <person name="Manning J."/>
            <person name="Marabella R."/>
            <person name="Maru K."/>
            <person name="Matthews C."/>
            <person name="Mauceli E."/>
            <person name="Mccarthy M."/>
            <person name="Mcdonough S."/>
            <person name="Mcghee T."/>
            <person name="Meldrim J."/>
            <person name="Meneus L."/>
            <person name="Mesirov J."/>
            <person name="Mihalev A."/>
            <person name="Mihova T."/>
            <person name="Mikkelsen T."/>
            <person name="Mlenga V."/>
            <person name="Moru K."/>
            <person name="Mozes J."/>
            <person name="Mulrain L."/>
            <person name="Munson G."/>
            <person name="Naylor J."/>
            <person name="Newes C."/>
            <person name="Nguyen C."/>
            <person name="Nguyen N."/>
            <person name="Nguyen T."/>
            <person name="Nicol R."/>
            <person name="Nielsen C."/>
            <person name="Nizzari M."/>
            <person name="Norbu C."/>
            <person name="Norbu N."/>
            <person name="O'donnell P."/>
            <person name="Okoawo O."/>
            <person name="O'leary S."/>
            <person name="Omotosho B."/>
            <person name="O'neill K."/>
            <person name="Osman S."/>
            <person name="Parker S."/>
            <person name="Perrin D."/>
            <person name="Phunkhang P."/>
            <person name="Piqani B."/>
            <person name="Purcell S."/>
            <person name="Rachupka T."/>
            <person name="Ramasamy U."/>
            <person name="Rameau R."/>
            <person name="Ray V."/>
            <person name="Raymond C."/>
            <person name="Retta R."/>
            <person name="Richardson S."/>
            <person name="Rise C."/>
            <person name="Rodriguez J."/>
            <person name="Rogers J."/>
            <person name="Rogov P."/>
            <person name="Rutman M."/>
            <person name="Schupbach R."/>
            <person name="Seaman C."/>
            <person name="Settipalli S."/>
            <person name="Sharpe T."/>
            <person name="Sheridan J."/>
            <person name="Sherpa N."/>
            <person name="Shi J."/>
            <person name="Smirnov S."/>
            <person name="Smith C."/>
            <person name="Sougnez C."/>
            <person name="Spencer B."/>
            <person name="Stalker J."/>
            <person name="Stange-thomann N."/>
            <person name="Stavropoulos S."/>
            <person name="Stetson K."/>
            <person name="Stone C."/>
            <person name="Stone S."/>
            <person name="Stubbs M."/>
            <person name="Talamas J."/>
            <person name="Tchuinga P."/>
            <person name="Tenzing P."/>
            <person name="Tesfaye S."/>
            <person name="Theodore J."/>
            <person name="Thoulutsang Y."/>
            <person name="Topham K."/>
            <person name="Towey S."/>
            <person name="Tsamla T."/>
            <person name="Tsomo N."/>
            <person name="Vallee D."/>
            <person name="Vassiliev H."/>
            <person name="Venkataraman V."/>
            <person name="Vinson J."/>
            <person name="Vo A."/>
            <person name="Wade C."/>
            <person name="Wang S."/>
            <person name="Wangchuk T."/>
            <person name="Wangdi T."/>
            <person name="Whittaker C."/>
            <person name="Wilkinson J."/>
            <person name="Wu Y."/>
            <person name="Wyman D."/>
            <person name="Yadav S."/>
            <person name="Yang S."/>
            <person name="Yang X."/>
            <person name="Yeager S."/>
            <person name="Yee E."/>
            <person name="Young G."/>
            <person name="Zainoun J."/>
            <person name="Zembeck L."/>
            <person name="Zimmer A."/>
            <person name="Zody M."/>
            <person name="Lander E."/>
        </authorList>
    </citation>
    <scope>NUCLEOTIDE SEQUENCE [LARGE SCALE GENOMIC DNA]</scope>
</reference>
<dbReference type="GO" id="GO:0008270">
    <property type="term" value="F:zinc ion binding"/>
    <property type="evidence" value="ECO:0007669"/>
    <property type="project" value="UniProtKB-KW"/>
</dbReference>
<dbReference type="Pfam" id="PF04857">
    <property type="entry name" value="CAF1"/>
    <property type="match status" value="1"/>
</dbReference>
<protein>
    <recommendedName>
        <fullName evidence="7">C3H1-type domain-containing protein</fullName>
    </recommendedName>
</protein>
<dbReference type="HOGENOM" id="CLU_044804_1_0_1"/>
<reference evidence="8" key="2">
    <citation type="submission" date="2025-08" db="UniProtKB">
        <authorList>
            <consortium name="Ensembl"/>
        </authorList>
    </citation>
    <scope>IDENTIFICATION</scope>
</reference>
<dbReference type="GO" id="GO:0017069">
    <property type="term" value="F:snRNA binding"/>
    <property type="evidence" value="ECO:0007669"/>
    <property type="project" value="TreeGrafter"/>
</dbReference>
<dbReference type="InterPro" id="IPR012337">
    <property type="entry name" value="RNaseH-like_sf"/>
</dbReference>
<dbReference type="PANTHER" id="PTHR15092:SF37">
    <property type="entry name" value="TARGET OF EGR1 PROTEIN 1"/>
    <property type="match status" value="1"/>
</dbReference>
<dbReference type="Proteomes" id="UP000007875">
    <property type="component" value="Unassembled WGS sequence"/>
</dbReference>
<dbReference type="InterPro" id="IPR051181">
    <property type="entry name" value="CAF1_poly(A)_ribonucleases"/>
</dbReference>
<proteinExistence type="inferred from homology"/>
<reference evidence="8" key="3">
    <citation type="submission" date="2025-09" db="UniProtKB">
        <authorList>
            <consortium name="Ensembl"/>
        </authorList>
    </citation>
    <scope>IDENTIFICATION</scope>
</reference>
<evidence type="ECO:0000256" key="3">
    <source>
        <dbReference type="ARBA" id="ARBA00022771"/>
    </source>
</evidence>
<organism evidence="8 9">
    <name type="scientific">Ciona savignyi</name>
    <name type="common">Pacific transparent sea squirt</name>
    <dbReference type="NCBI Taxonomy" id="51511"/>
    <lineage>
        <taxon>Eukaryota</taxon>
        <taxon>Metazoa</taxon>
        <taxon>Chordata</taxon>
        <taxon>Tunicata</taxon>
        <taxon>Ascidiacea</taxon>
        <taxon>Phlebobranchia</taxon>
        <taxon>Cionidae</taxon>
        <taxon>Ciona</taxon>
    </lineage>
</organism>
<evidence type="ECO:0000259" key="7">
    <source>
        <dbReference type="PROSITE" id="PS50103"/>
    </source>
</evidence>
<dbReference type="STRING" id="51511.ENSCSAVP00000007676"/>
<feature type="region of interest" description="Disordered" evidence="6">
    <location>
        <begin position="297"/>
        <end position="342"/>
    </location>
</feature>
<dbReference type="SUPFAM" id="SSF53098">
    <property type="entry name" value="Ribonuclease H-like"/>
    <property type="match status" value="1"/>
</dbReference>
<feature type="zinc finger region" description="C3H1-type" evidence="5">
    <location>
        <begin position="270"/>
        <end position="293"/>
    </location>
</feature>
<evidence type="ECO:0000313" key="8">
    <source>
        <dbReference type="Ensembl" id="ENSCSAVP00000007676.1"/>
    </source>
</evidence>
<feature type="compositionally biased region" description="Polar residues" evidence="6">
    <location>
        <begin position="317"/>
        <end position="342"/>
    </location>
</feature>
<keyword evidence="3 5" id="KW-0863">Zinc-finger</keyword>
<evidence type="ECO:0000256" key="2">
    <source>
        <dbReference type="ARBA" id="ARBA00022723"/>
    </source>
</evidence>
<comment type="similarity">
    <text evidence="1">Belongs to the CAF1 family.</text>
</comment>
<keyword evidence="4 5" id="KW-0862">Zinc</keyword>
<feature type="domain" description="C3H1-type" evidence="7">
    <location>
        <begin position="270"/>
        <end position="293"/>
    </location>
</feature>
<dbReference type="GeneTree" id="ENSGT00940000153167"/>
<dbReference type="GO" id="GO:0034472">
    <property type="term" value="P:snRNA 3'-end processing"/>
    <property type="evidence" value="ECO:0007669"/>
    <property type="project" value="TreeGrafter"/>
</dbReference>
<dbReference type="Gene3D" id="3.30.420.10">
    <property type="entry name" value="Ribonuclease H-like superfamily/Ribonuclease H"/>
    <property type="match status" value="1"/>
</dbReference>
<dbReference type="FunCoup" id="H2YQR8">
    <property type="interactions" value="130"/>
</dbReference>
<dbReference type="InterPro" id="IPR000571">
    <property type="entry name" value="Znf_CCCH"/>
</dbReference>
<dbReference type="Ensembl" id="ENSCSAVT00000007776.1">
    <property type="protein sequence ID" value="ENSCSAVP00000007676.1"/>
    <property type="gene ID" value="ENSCSAVG00000004594.1"/>
</dbReference>
<dbReference type="InterPro" id="IPR036855">
    <property type="entry name" value="Znf_CCCH_sf"/>
</dbReference>
<keyword evidence="9" id="KW-1185">Reference proteome</keyword>
<dbReference type="AlphaFoldDB" id="H2YQR8"/>
<evidence type="ECO:0000313" key="9">
    <source>
        <dbReference type="Proteomes" id="UP000007875"/>
    </source>
</evidence>
<dbReference type="InterPro" id="IPR006941">
    <property type="entry name" value="RNase_CAF1"/>
</dbReference>
<sequence length="449" mass="50563">MLSMDVIVTEVTKENLEQLWPYVLKNVKNSSFIAMDAEMSGLGAKSDIMKSDVEQRYKGICLGAQTHSIISLGLACFESDSENPFLYHVSVYNFILLCADPFTIDPSAVSFLVNHGFNFNKQFSSGINYYRGNDKETANKFTMRKLFSEIIKLRKPLVLHNGLVDLVFLYQSFYADLPATLNSFMADLCEIFPNGIFDCKYIAEFCDRLNASYLLYVFKENQLKNEELTASGNPSLKVHFRMENEGAISIPLNIGGENGSKSIPEGEGVICEKYAAYGWCAKGIGCKKSHNIDAIVHIHRSKKDNKRKRKRKKSSSETTEAQMDTKQTNPAVNTENGTTLNQNHVNKTASHTQGHRSSLDSFMTGYVFATYITSRCTDLCSALNRQDQTSNEDEAAFKSEIPNLTEENRNLVLNKLFLSGKPIPLQVRKSQYSKTSKHHTEKLLKVYLS</sequence>
<dbReference type="InterPro" id="IPR036397">
    <property type="entry name" value="RNaseH_sf"/>
</dbReference>
<dbReference type="eggNOG" id="KOG1990">
    <property type="taxonomic scope" value="Eukaryota"/>
</dbReference>
<keyword evidence="2 5" id="KW-0479">Metal-binding</keyword>
<dbReference type="Gene3D" id="6.10.250.3220">
    <property type="match status" value="1"/>
</dbReference>
<dbReference type="GO" id="GO:0015030">
    <property type="term" value="C:Cajal body"/>
    <property type="evidence" value="ECO:0007669"/>
    <property type="project" value="TreeGrafter"/>
</dbReference>
<dbReference type="PROSITE" id="PS50103">
    <property type="entry name" value="ZF_C3H1"/>
    <property type="match status" value="1"/>
</dbReference>
<evidence type="ECO:0000256" key="4">
    <source>
        <dbReference type="ARBA" id="ARBA00022833"/>
    </source>
</evidence>
<dbReference type="InParanoid" id="H2YQR8"/>
<dbReference type="GO" id="GO:0000175">
    <property type="term" value="F:3'-5'-RNA exonuclease activity"/>
    <property type="evidence" value="ECO:0007669"/>
    <property type="project" value="TreeGrafter"/>
</dbReference>
<accession>H2YQR8</accession>
<feature type="compositionally biased region" description="Basic residues" evidence="6">
    <location>
        <begin position="297"/>
        <end position="313"/>
    </location>
</feature>
<evidence type="ECO:0000256" key="6">
    <source>
        <dbReference type="SAM" id="MobiDB-lite"/>
    </source>
</evidence>
<dbReference type="PANTHER" id="PTHR15092">
    <property type="entry name" value="POLY A -SPECIFIC RIBONUCLEASE/TARGET OF EGR1, MEMBER 1"/>
    <property type="match status" value="1"/>
</dbReference>
<evidence type="ECO:0000256" key="1">
    <source>
        <dbReference type="ARBA" id="ARBA00008372"/>
    </source>
</evidence>
<name>H2YQR8_CIOSA</name>
<evidence type="ECO:0000256" key="5">
    <source>
        <dbReference type="PROSITE-ProRule" id="PRU00723"/>
    </source>
</evidence>
<dbReference type="SUPFAM" id="SSF90229">
    <property type="entry name" value="CCCH zinc finger"/>
    <property type="match status" value="1"/>
</dbReference>